<dbReference type="EMBL" id="CSWP01000003">
    <property type="protein sequence ID" value="CPV45039.1"/>
    <property type="molecule type" value="Genomic_DNA"/>
</dbReference>
<evidence type="ECO:0000313" key="3">
    <source>
        <dbReference type="Proteomes" id="UP000045782"/>
    </source>
</evidence>
<dbReference type="AlphaFoldDB" id="A0A0U0ZL93"/>
<dbReference type="Proteomes" id="UP000045782">
    <property type="component" value="Unassembled WGS sequence"/>
</dbReference>
<proteinExistence type="predicted"/>
<dbReference type="Pfam" id="PF13810">
    <property type="entry name" value="DUF4185"/>
    <property type="match status" value="1"/>
</dbReference>
<accession>A0A0U0ZL93</accession>
<dbReference type="RefSeq" id="WP_005064498.1">
    <property type="nucleotide sequence ID" value="NZ_CP014951.1"/>
</dbReference>
<evidence type="ECO:0000313" key="2">
    <source>
        <dbReference type="EMBL" id="CPV45039.1"/>
    </source>
</evidence>
<sequence>MPTKSEILNWRTDHLGAAAKTWGDQATQLDTAVNGAQGLLDGLQGSGQFVEAFRTRLKSYIDKTRPKVDKLKSAKQVAESSEQQLKGAKDKAVYAVHDPEDEDFNVNEDLSVTERRSHSGLDRLKRAIRRRWLQGILHTRAQELVATDNAIARKLHEIAQDLSNFHLEGPDGNTDFSGHRLKPGESRNLGPVAGTGAPIPGIGSADLGEVIEIPDGKGGKKLVAVFGDSFSTDHVPRPGEAADHYKSVAVEIKGFDQNGKPIWGDVLTGYDGENGRPPLFPTTGLPPAAQNTNTLPAGSIVMRDGTTYMMAAGTNDLHPTGGSWLVKAGDPSQGGWPPEPGTWRAGDKAPSQISGYQAADGTVYIAADSFDRNQQVTMYRVPPGGNVLDRDSWQPMTNTGWGAPGDPAKPLTTTPYGEVSLREVDGRPVLSGLNMGPDPGNGTARVEVRVGSAGDPSSVFAWNSPATVLMQQADPTAPNFVLQNYGGYILPGSTLDNMRVFGSQWVVADGTPYNTQLIEVNPHQ</sequence>
<evidence type="ECO:0000259" key="1">
    <source>
        <dbReference type="Pfam" id="PF13810"/>
    </source>
</evidence>
<name>A0A0U0ZL93_9MYCO</name>
<dbReference type="InterPro" id="IPR025442">
    <property type="entry name" value="DUF4185"/>
</dbReference>
<feature type="domain" description="DUF4185" evidence="1">
    <location>
        <begin position="201"/>
        <end position="517"/>
    </location>
</feature>
<organism evidence="2 3">
    <name type="scientific">Mycobacteroides abscessus</name>
    <dbReference type="NCBI Taxonomy" id="36809"/>
    <lineage>
        <taxon>Bacteria</taxon>
        <taxon>Bacillati</taxon>
        <taxon>Actinomycetota</taxon>
        <taxon>Actinomycetes</taxon>
        <taxon>Mycobacteriales</taxon>
        <taxon>Mycobacteriaceae</taxon>
        <taxon>Mycobacteroides</taxon>
    </lineage>
</organism>
<protein>
    <submittedName>
        <fullName evidence="2">Putative secreted protein</fullName>
    </submittedName>
</protein>
<reference evidence="2 3" key="1">
    <citation type="submission" date="2015-03" db="EMBL/GenBank/DDBJ databases">
        <authorList>
            <person name="Murphy D."/>
        </authorList>
    </citation>
    <scope>NUCLEOTIDE SEQUENCE [LARGE SCALE GENOMIC DNA]</scope>
    <source>
        <strain evidence="2 3">PAP088</strain>
    </source>
</reference>
<gene>
    <name evidence="2" type="ORF">ERS075579_01597</name>
</gene>